<protein>
    <recommendedName>
        <fullName evidence="8">Carbamoyltransferase</fullName>
        <ecNumber evidence="8">6.2.-.-</ecNumber>
    </recommendedName>
</protein>
<sequence>MSSEIAARQIHLDGKVQGVGFRPFVYRLAREAGLVGWVSNGLDGVHIRVQGEREALDRFWEALLRKHPPIAAVTHSEIREAPLGTDSSFVVRESSQEGKATVLLLPDLDLCESCRSEMHDSKNRRFQYPFTTCTDCGPRYSIIRGLPYDRERTTMEPFPMCPECAREYRDPADRRFYSQTNSCPTCGVRVDLLDSGGARLASGIPALDEAAGRIARGEIVALKGVGGYLLLVDAANPRAVEELRRRKRRPTKPFALLFADLESIRREARAAPEEERWLLRREKPIVILDRREAGGSLAPGVAPEEDTLGIMLPSAPLPSLLLDRLAGPVVATSANLSDSPILATEREIVASLGHVVDAVLSHNREIESRLDDSVVRFSPFFRHPILLRRARGFAPLYLSEGFELDPEVAILAMGAHQKSTVALAHQGKIYLSQPLGDLESWESQENFRATLSHLRRLLSFVPKRIAVDLHPGYASTEAGRGLAGEWGLRVEKVQHHRAHFWSLLAEHSLLWEREPVLGVIWDGTGLGEDGAIWGGEFFLWREGRMERVAHFDYLPLLLGEKAIREPRLSAFGLWHSSEGLRERLEEKLLPVERRIYRALLARGDFPRSSSVGRLFDGVASLLGLADRVSFEGEAARGLERIALRLCRALGGVGAVRGREPYPLPSFPSGGVVGLDGLRAEIARDLVCGVPSEEIALRFHLSLASLVGRIVEGVGCRRVALGGGVFQNGLLVDLIEALWGERISVYIARELSPNDESISFGQMVASAWGSGSLRRVRS</sequence>
<dbReference type="PANTHER" id="PTHR42959">
    <property type="entry name" value="CARBAMOYLTRANSFERASE"/>
    <property type="match status" value="1"/>
</dbReference>
<evidence type="ECO:0000313" key="13">
    <source>
        <dbReference type="Proteomes" id="UP000381693"/>
    </source>
</evidence>
<reference evidence="12" key="1">
    <citation type="submission" date="2019-09" db="EMBL/GenBank/DDBJ databases">
        <authorList>
            <person name="Cremers G."/>
        </authorList>
    </citation>
    <scope>NUCLEOTIDE SEQUENCE [LARGE SCALE GENOMIC DNA]</scope>
    <source>
        <strain evidence="12">3B</strain>
    </source>
</reference>
<evidence type="ECO:0000256" key="5">
    <source>
        <dbReference type="ARBA" id="ARBA00022771"/>
    </source>
</evidence>
<comment type="caution">
    <text evidence="12">The sequence shown here is derived from an EMBL/GenBank/DDBJ whole genome shotgun (WGS) entry which is preliminary data.</text>
</comment>
<comment type="pathway">
    <text evidence="1">Protein modification; [NiFe] hydrogenase maturation.</text>
</comment>
<accession>A0A5E6MEB5</accession>
<dbReference type="InterPro" id="IPR011125">
    <property type="entry name" value="Znf_HypF"/>
</dbReference>
<dbReference type="GO" id="GO:0003998">
    <property type="term" value="F:acylphosphatase activity"/>
    <property type="evidence" value="ECO:0007669"/>
    <property type="project" value="UniProtKB-EC"/>
</dbReference>
<evidence type="ECO:0000256" key="7">
    <source>
        <dbReference type="ARBA" id="ARBA00048220"/>
    </source>
</evidence>
<dbReference type="Gene3D" id="3.90.870.50">
    <property type="match status" value="1"/>
</dbReference>
<dbReference type="InterPro" id="IPR004421">
    <property type="entry name" value="Carbamoyltransferase_HypF"/>
</dbReference>
<comment type="catalytic activity">
    <reaction evidence="7">
        <text>C-terminal L-cysteinyl-[HypE protein] + carbamoyl phosphate + ATP + H2O = C-terminal S-carboxamide-L-cysteinyl-[HypE protein] + AMP + phosphate + diphosphate + H(+)</text>
        <dbReference type="Rhea" id="RHEA:55636"/>
        <dbReference type="Rhea" id="RHEA-COMP:14247"/>
        <dbReference type="Rhea" id="RHEA-COMP:14392"/>
        <dbReference type="ChEBI" id="CHEBI:15377"/>
        <dbReference type="ChEBI" id="CHEBI:15378"/>
        <dbReference type="ChEBI" id="CHEBI:30616"/>
        <dbReference type="ChEBI" id="CHEBI:33019"/>
        <dbReference type="ChEBI" id="CHEBI:43474"/>
        <dbReference type="ChEBI" id="CHEBI:58228"/>
        <dbReference type="ChEBI" id="CHEBI:76913"/>
        <dbReference type="ChEBI" id="CHEBI:139126"/>
        <dbReference type="ChEBI" id="CHEBI:456215"/>
    </reaction>
</comment>
<dbReference type="GO" id="GO:0016874">
    <property type="term" value="F:ligase activity"/>
    <property type="evidence" value="ECO:0007669"/>
    <property type="project" value="UniProtKB-UniRule"/>
</dbReference>
<dbReference type="EMBL" id="CABFUZ020000120">
    <property type="protein sequence ID" value="VVM06601.1"/>
    <property type="molecule type" value="Genomic_DNA"/>
</dbReference>
<dbReference type="GO" id="GO:0051604">
    <property type="term" value="P:protein maturation"/>
    <property type="evidence" value="ECO:0007669"/>
    <property type="project" value="TreeGrafter"/>
</dbReference>
<dbReference type="Pfam" id="PF01300">
    <property type="entry name" value="Sua5_yciO_yrdC"/>
    <property type="match status" value="1"/>
</dbReference>
<dbReference type="Pfam" id="PF22521">
    <property type="entry name" value="HypF_C_2"/>
    <property type="match status" value="1"/>
</dbReference>
<dbReference type="UniPathway" id="UPA00335"/>
<evidence type="ECO:0000256" key="4">
    <source>
        <dbReference type="ARBA" id="ARBA00022723"/>
    </source>
</evidence>
<proteinExistence type="inferred from homology"/>
<evidence type="ECO:0000313" key="12">
    <source>
        <dbReference type="EMBL" id="VVM06601.1"/>
    </source>
</evidence>
<dbReference type="SUPFAM" id="SSF55821">
    <property type="entry name" value="YrdC/RibB"/>
    <property type="match status" value="1"/>
</dbReference>
<dbReference type="InterPro" id="IPR017968">
    <property type="entry name" value="Acylphosphatase_CS"/>
</dbReference>
<evidence type="ECO:0000256" key="8">
    <source>
        <dbReference type="PIRNR" id="PIRNR006256"/>
    </source>
</evidence>
<dbReference type="OrthoDB" id="9808093at2"/>
<comment type="catalytic activity">
    <reaction evidence="9">
        <text>an acyl phosphate + H2O = a carboxylate + phosphate + H(+)</text>
        <dbReference type="Rhea" id="RHEA:14965"/>
        <dbReference type="ChEBI" id="CHEBI:15377"/>
        <dbReference type="ChEBI" id="CHEBI:15378"/>
        <dbReference type="ChEBI" id="CHEBI:29067"/>
        <dbReference type="ChEBI" id="CHEBI:43474"/>
        <dbReference type="ChEBI" id="CHEBI:59918"/>
        <dbReference type="EC" id="3.6.1.7"/>
    </reaction>
</comment>
<dbReference type="Gene3D" id="3.30.420.360">
    <property type="match status" value="1"/>
</dbReference>
<keyword evidence="9" id="KW-0378">Hydrolase</keyword>
<evidence type="ECO:0000256" key="3">
    <source>
        <dbReference type="ARBA" id="ARBA00022598"/>
    </source>
</evidence>
<name>A0A5E6MEB5_9BACT</name>
<dbReference type="Pfam" id="PF00708">
    <property type="entry name" value="Acylphosphatase"/>
    <property type="match status" value="1"/>
</dbReference>
<evidence type="ECO:0000259" key="10">
    <source>
        <dbReference type="PROSITE" id="PS51160"/>
    </source>
</evidence>
<dbReference type="PANTHER" id="PTHR42959:SF1">
    <property type="entry name" value="CARBAMOYLTRANSFERASE HYPF"/>
    <property type="match status" value="1"/>
</dbReference>
<keyword evidence="13" id="KW-1185">Reference proteome</keyword>
<dbReference type="Gene3D" id="3.30.420.40">
    <property type="match status" value="1"/>
</dbReference>
<dbReference type="InterPro" id="IPR036046">
    <property type="entry name" value="Acylphosphatase-like_dom_sf"/>
</dbReference>
<dbReference type="InterPro" id="IPR001792">
    <property type="entry name" value="Acylphosphatase-like_dom"/>
</dbReference>
<dbReference type="GO" id="GO:0003725">
    <property type="term" value="F:double-stranded RNA binding"/>
    <property type="evidence" value="ECO:0007669"/>
    <property type="project" value="InterPro"/>
</dbReference>
<feature type="domain" description="YrdC-like" evidence="11">
    <location>
        <begin position="204"/>
        <end position="392"/>
    </location>
</feature>
<keyword evidence="6" id="KW-0862">Zinc</keyword>
<dbReference type="InterPro" id="IPR055128">
    <property type="entry name" value="HypF_C_2"/>
</dbReference>
<keyword evidence="5" id="KW-0863">Zinc-finger</keyword>
<dbReference type="Proteomes" id="UP000381693">
    <property type="component" value="Unassembled WGS sequence"/>
</dbReference>
<organism evidence="12 13">
    <name type="scientific">Methylacidimicrobium cyclopophantes</name>
    <dbReference type="NCBI Taxonomy" id="1041766"/>
    <lineage>
        <taxon>Bacteria</taxon>
        <taxon>Pseudomonadati</taxon>
        <taxon>Verrucomicrobiota</taxon>
        <taxon>Methylacidimicrobium</taxon>
    </lineage>
</organism>
<dbReference type="GO" id="GO:0016743">
    <property type="term" value="F:carboxyl- or carbamoyltransferase activity"/>
    <property type="evidence" value="ECO:0007669"/>
    <property type="project" value="UniProtKB-UniRule"/>
</dbReference>
<dbReference type="PIRSF" id="PIRSF006256">
    <property type="entry name" value="CMPcnvr_hdrg_mat"/>
    <property type="match status" value="1"/>
</dbReference>
<dbReference type="SUPFAM" id="SSF54975">
    <property type="entry name" value="Acylphosphatase/BLUF domain-like"/>
    <property type="match status" value="1"/>
</dbReference>
<dbReference type="RefSeq" id="WP_142525181.1">
    <property type="nucleotide sequence ID" value="NZ_CABFUZ020000120.1"/>
</dbReference>
<gene>
    <name evidence="12" type="primary">hypF</name>
    <name evidence="12" type="ORF">MAMC_01149</name>
</gene>
<keyword evidence="12" id="KW-0808">Transferase</keyword>
<keyword evidence="4" id="KW-0479">Metal-binding</keyword>
<evidence type="ECO:0000256" key="1">
    <source>
        <dbReference type="ARBA" id="ARBA00004711"/>
    </source>
</evidence>
<dbReference type="GO" id="GO:0008270">
    <property type="term" value="F:zinc ion binding"/>
    <property type="evidence" value="ECO:0007669"/>
    <property type="project" value="UniProtKB-KW"/>
</dbReference>
<dbReference type="Pfam" id="PF07503">
    <property type="entry name" value="zf-HYPF"/>
    <property type="match status" value="2"/>
</dbReference>
<dbReference type="InterPro" id="IPR041440">
    <property type="entry name" value="HypF_C"/>
</dbReference>
<feature type="active site" evidence="9">
    <location>
        <position position="22"/>
    </location>
</feature>
<dbReference type="EC" id="6.2.-.-" evidence="8"/>
<keyword evidence="3" id="KW-0436">Ligase</keyword>
<feature type="active site" evidence="9">
    <location>
        <position position="40"/>
    </location>
</feature>
<dbReference type="Pfam" id="PF17788">
    <property type="entry name" value="HypF_C"/>
    <property type="match status" value="1"/>
</dbReference>
<dbReference type="AlphaFoldDB" id="A0A5E6MEB5"/>
<dbReference type="InterPro" id="IPR017945">
    <property type="entry name" value="DHBP_synth_RibB-like_a/b_dom"/>
</dbReference>
<evidence type="ECO:0000256" key="6">
    <source>
        <dbReference type="ARBA" id="ARBA00022833"/>
    </source>
</evidence>
<evidence type="ECO:0000256" key="2">
    <source>
        <dbReference type="ARBA" id="ARBA00008097"/>
    </source>
</evidence>
<comment type="similarity">
    <text evidence="2 8">Belongs to the carbamoyltransferase HypF family.</text>
</comment>
<evidence type="ECO:0000256" key="9">
    <source>
        <dbReference type="PROSITE-ProRule" id="PRU00520"/>
    </source>
</evidence>
<dbReference type="InterPro" id="IPR006070">
    <property type="entry name" value="Sua5-like_dom"/>
</dbReference>
<dbReference type="NCBIfam" id="TIGR00143">
    <property type="entry name" value="hypF"/>
    <property type="match status" value="1"/>
</dbReference>
<dbReference type="PROSITE" id="PS00150">
    <property type="entry name" value="ACYLPHOSPHATASE_1"/>
    <property type="match status" value="1"/>
</dbReference>
<dbReference type="Gene3D" id="3.30.110.120">
    <property type="match status" value="1"/>
</dbReference>
<dbReference type="PROSITE" id="PS51160">
    <property type="entry name" value="ACYLPHOSPHATASE_3"/>
    <property type="match status" value="1"/>
</dbReference>
<dbReference type="PROSITE" id="PS51163">
    <property type="entry name" value="YRDC"/>
    <property type="match status" value="1"/>
</dbReference>
<feature type="domain" description="Acylphosphatase-like" evidence="10">
    <location>
        <begin position="7"/>
        <end position="93"/>
    </location>
</feature>
<dbReference type="InterPro" id="IPR051060">
    <property type="entry name" value="Carbamoyltrans_HypF-like"/>
</dbReference>
<evidence type="ECO:0000259" key="11">
    <source>
        <dbReference type="PROSITE" id="PS51163"/>
    </source>
</evidence>